<proteinExistence type="predicted"/>
<dbReference type="RefSeq" id="WP_016273264.1">
    <property type="nucleotide sequence ID" value="NZ_KE159486.1"/>
</dbReference>
<accession>R9I2P5</accession>
<reference evidence="1 2" key="1">
    <citation type="submission" date="2013-04" db="EMBL/GenBank/DDBJ databases">
        <title>The Genome Sequence of Bacteroides uniformis dnLKV2.</title>
        <authorList>
            <consortium name="The Broad Institute Genomics Platform"/>
            <consortium name="The Broad Institute Genome Sequencing Center for Infectious Disease"/>
            <person name="Earl A."/>
            <person name="Xavier R."/>
            <person name="Kuhn K."/>
            <person name="Stappenbeck T."/>
            <person name="Walker B."/>
            <person name="Young S."/>
            <person name="Zeng Q."/>
            <person name="Gargeya S."/>
            <person name="Fitzgerald M."/>
            <person name="Haas B."/>
            <person name="Abouelleil A."/>
            <person name="Allen A.W."/>
            <person name="Alvarado L."/>
            <person name="Arachchi H.M."/>
            <person name="Berlin A.M."/>
            <person name="Chapman S.B."/>
            <person name="Gainer-Dewar J."/>
            <person name="Goldberg J."/>
            <person name="Griggs A."/>
            <person name="Gujja S."/>
            <person name="Hansen M."/>
            <person name="Howarth C."/>
            <person name="Imamovic A."/>
            <person name="Ireland A."/>
            <person name="Larimer J."/>
            <person name="McCowan C."/>
            <person name="Murphy C."/>
            <person name="Pearson M."/>
            <person name="Poon T.W."/>
            <person name="Priest M."/>
            <person name="Roberts A."/>
            <person name="Saif S."/>
            <person name="Shea T."/>
            <person name="Sisk P."/>
            <person name="Sykes S."/>
            <person name="Wortman J."/>
            <person name="Nusbaum C."/>
            <person name="Birren B."/>
        </authorList>
    </citation>
    <scope>NUCLEOTIDE SEQUENCE [LARGE SCALE GENOMIC DNA]</scope>
    <source>
        <strain evidence="2">dnLKV2</strain>
    </source>
</reference>
<protein>
    <submittedName>
        <fullName evidence="1">Uncharacterized protein</fullName>
    </submittedName>
</protein>
<evidence type="ECO:0000313" key="2">
    <source>
        <dbReference type="Proteomes" id="UP000014212"/>
    </source>
</evidence>
<comment type="caution">
    <text evidence="1">The sequence shown here is derived from an EMBL/GenBank/DDBJ whole genome shotgun (WGS) entry which is preliminary data.</text>
</comment>
<organism evidence="1 2">
    <name type="scientific">Bacteroides uniformis dnLKV2</name>
    <dbReference type="NCBI Taxonomy" id="1235787"/>
    <lineage>
        <taxon>Bacteria</taxon>
        <taxon>Pseudomonadati</taxon>
        <taxon>Bacteroidota</taxon>
        <taxon>Bacteroidia</taxon>
        <taxon>Bacteroidales</taxon>
        <taxon>Bacteroidaceae</taxon>
        <taxon>Bacteroides</taxon>
    </lineage>
</organism>
<dbReference type="PATRIC" id="fig|1235787.3.peg.2165"/>
<name>R9I2P5_BACUN</name>
<dbReference type="AlphaFoldDB" id="R9I2P5"/>
<gene>
    <name evidence="1" type="ORF">C801_02134</name>
</gene>
<sequence>MNVIQRPRAREFCATMQDYIIDTDVTIAFAIKYGGKKILDEEYVPDADNQVRIRGLGKFCELALWGVWCLDYAPQSTASGTFTFLINETEDAQSYVMFSRMQTRKDAASPGILSEVAAKVTRMGAKEYVSGYPQNGGYDITAFFNDGSQESKSFPVSSSEPFTVDVSPDTVLPGFSKSDIASYTVAMLGGSMQFYVDGTRYVDVWCFRFKNVYDMPETLTATGELKLTGNNESDAAAMYGVQRKFGVKVTDEYTVNSGSIMLQSDYKLWHNMLNAQEVEILVDGEWLPIVITKQKFERSFRRSVLKAVEFSFTMANPEQNNLIGL</sequence>
<dbReference type="EMBL" id="ASSO01000008">
    <property type="protein sequence ID" value="EOS07620.1"/>
    <property type="molecule type" value="Genomic_DNA"/>
</dbReference>
<evidence type="ECO:0000313" key="1">
    <source>
        <dbReference type="EMBL" id="EOS07620.1"/>
    </source>
</evidence>
<dbReference type="HOGENOM" id="CLU_854337_0_0_10"/>
<dbReference type="Proteomes" id="UP000014212">
    <property type="component" value="Unassembled WGS sequence"/>
</dbReference>